<feature type="signal peptide" evidence="6">
    <location>
        <begin position="1"/>
        <end position="19"/>
    </location>
</feature>
<proteinExistence type="predicted"/>
<name>A0A6G7VJB9_9RHOB</name>
<dbReference type="KEGG" id="mon:G8E03_03965"/>
<feature type="domain" description="Translocation and assembly module TamB C-terminal" evidence="7">
    <location>
        <begin position="1397"/>
        <end position="1734"/>
    </location>
</feature>
<evidence type="ECO:0000259" key="7">
    <source>
        <dbReference type="Pfam" id="PF04357"/>
    </source>
</evidence>
<protein>
    <recommendedName>
        <fullName evidence="7">Translocation and assembly module TamB C-terminal domain-containing protein</fullName>
    </recommendedName>
</protein>
<accession>A0A6G7VJB9</accession>
<evidence type="ECO:0000256" key="3">
    <source>
        <dbReference type="ARBA" id="ARBA00022989"/>
    </source>
</evidence>
<feature type="chain" id="PRO_5026023603" description="Translocation and assembly module TamB C-terminal domain-containing protein" evidence="6">
    <location>
        <begin position="20"/>
        <end position="1734"/>
    </location>
</feature>
<evidence type="ECO:0000256" key="6">
    <source>
        <dbReference type="SAM" id="SignalP"/>
    </source>
</evidence>
<dbReference type="GO" id="GO:0009306">
    <property type="term" value="P:protein secretion"/>
    <property type="evidence" value="ECO:0007669"/>
    <property type="project" value="InterPro"/>
</dbReference>
<evidence type="ECO:0000256" key="2">
    <source>
        <dbReference type="ARBA" id="ARBA00022692"/>
    </source>
</evidence>
<reference evidence="8 9" key="1">
    <citation type="submission" date="2020-03" db="EMBL/GenBank/DDBJ databases">
        <title>Complete genome sequence of Monaibacterium sp. ALG8 with diverse plasmids.</title>
        <authorList>
            <person name="Sun C."/>
        </authorList>
    </citation>
    <scope>NUCLEOTIDE SEQUENCE [LARGE SCALE GENOMIC DNA]</scope>
    <source>
        <strain evidence="8 9">ALG8</strain>
    </source>
</reference>
<evidence type="ECO:0000256" key="4">
    <source>
        <dbReference type="ARBA" id="ARBA00023136"/>
    </source>
</evidence>
<keyword evidence="6" id="KW-0732">Signal</keyword>
<dbReference type="Proteomes" id="UP000500791">
    <property type="component" value="Chromosome"/>
</dbReference>
<evidence type="ECO:0000256" key="5">
    <source>
        <dbReference type="SAM" id="MobiDB-lite"/>
    </source>
</evidence>
<keyword evidence="2" id="KW-0812">Transmembrane</keyword>
<comment type="subcellular location">
    <subcellularLocation>
        <location evidence="1">Membrane</location>
        <topology evidence="1">Single-pass membrane protein</topology>
    </subcellularLocation>
</comment>
<dbReference type="PANTHER" id="PTHR36985">
    <property type="entry name" value="TRANSLOCATION AND ASSEMBLY MODULE SUBUNIT TAMB"/>
    <property type="match status" value="1"/>
</dbReference>
<dbReference type="InterPro" id="IPR007452">
    <property type="entry name" value="TamB_C"/>
</dbReference>
<keyword evidence="3" id="KW-1133">Transmembrane helix</keyword>
<evidence type="ECO:0000313" key="9">
    <source>
        <dbReference type="Proteomes" id="UP000500791"/>
    </source>
</evidence>
<sequence>MRILTTLLIWLTLNLPAMAQTSIFDLDNRLVQFALSQISSPGSFEITADLVEDAEGATRLNGVEISDGTGVWLTIEQLVVDWNSSAILRGQLDLERIIIRGLDMQRAPSPNAEAPELDVQPTQGTPSPFDWPRAPIPIILDQMTLEDIRIGPDVLGQSLTFDGQGSARDQGDEQRLELTITRTDDIDGEIALIYLRDFAAETLGVDLVARESAGGVVAMLAGFPEDSASAVQLSGNGPRDNWQLTFDAETDDVFEAEGAAVVSYVEPLGVTADFVLVPGPEMSPSIRAVTGERAELDVAIVQGADRVLRIDALELDSPALQLNGTGSFDLTTQASDLAIRVEGNRELSNLVDGVAFAGFTFEGQVTGPPDDLTAQGQSALIDFQSALVDAERVTLTLNARRLDERLRFTADGTGTGLRLDQVDADTLGEATLRIDVVQEGELVELNTARLDSPLISFSAEGRTDLAFQNADLSIDLSTDSVAPIARSYGQEATGELALIGRVQRNEGVLDGRLSGRIADFRSPPADLERFDLVVELGQQGEDISINLDGTATGLRLDELEAGLIGPAEIEGQATLGAQTLTLNSFTLRSIPLDVDLSATQERGTGLAQFEARVQTQEAEPFAQAYGIDASGRLDLRAEGTVSEGVLSATTTAQVLEPRFADIARADRLNLNASVVGGAEAGYTVRGALNAERLSAMDVSADVIGPVRLETELLFADGVLDLQRIDLTSRAVDATGAAQYAIDGGDLSARLDAEVPRLAPLAEAFGQPLEGALTLTAEVARIDDVIDAEVQMDLRGGAYGELADIAAAEIRLNLDGPLDDYTVAANAEMAGLRLDRLTPEILGPVTLDATARITDSALVTAEAGLTSDALSGTLTPREGGQVLDYALRSTNIANLARAYDIQASGVLRAEGTVSLGEPMRIDGSAGVRGLSVAGTPLGTIALEHEVVLGDDIAANIALIGSDGTLANTDVSADIALSDGTLTLRDLDGTLVGQRLSGRADVDLATLLTEATLDLSRADLSLIPLADLDGTGSGRITLTPRGGRQDATVSLNLNGAGTGAITAASTSIEADATDLLGGDPGIAADVAVEGLDLGAAQITTADIDANGRLSDLTVGVAATGTALEKPLTLDTRAQVAMQGGATNVSVSALNTTLGDARISLERPLQLSIAGGAVRADDIAIRLPGAGMLTGSVQLIGGGLVGSLQANGVDLETLVEELGVSVVAGRLDATAQFDTRPSRASATLNGTLVNFVGSDVLEEGLTVDAVFEADWNGRVVDAGVIVNGGFEEPFQIEASVPLVARAGSPIPQPAMNQPLSATVRWAGEVRPLWAFVPAPGQILSGRGTLDLDVDGTLASPRVGGNVSLSDGRYENLDLGLILTELTIISDIDPNGNLGFVVQGSDGGQGFVSGTLNLDTGDGPLTLVSEFVAEDAVLIRRDDLTAQISGTVGVNGPLRALDVAGELNVDRAEFRLVNATPPEIVTLGDVHIIGEPEEEEERSAPTSISLNIDVRAADGLFVRGRGLESEWALALDVRGTAASPRITGQIERLRGTFSLIGRSFDLEEGVITFDGGANIDPRLNIVLSRTDDDLTGQIIISGSASDPQIDFASQPALPQEEVLPQLLFGQSQQSLNAGQALQLASGLATLLSGNSGPFDVARGALGVDVLQLDAGSGGDGSSLTVGKTLSQGVFIGAETALDGSGESTVVIELDVIRNVVIDARIAAGSGSSSVGISYSRDF</sequence>
<gene>
    <name evidence="8" type="ORF">G8E03_03965</name>
</gene>
<keyword evidence="4" id="KW-0472">Membrane</keyword>
<evidence type="ECO:0000256" key="1">
    <source>
        <dbReference type="ARBA" id="ARBA00004167"/>
    </source>
</evidence>
<dbReference type="GO" id="GO:0005886">
    <property type="term" value="C:plasma membrane"/>
    <property type="evidence" value="ECO:0007669"/>
    <property type="project" value="InterPro"/>
</dbReference>
<evidence type="ECO:0000313" key="8">
    <source>
        <dbReference type="EMBL" id="QIK39990.1"/>
    </source>
</evidence>
<dbReference type="EMBL" id="CP049811">
    <property type="protein sequence ID" value="QIK39990.1"/>
    <property type="molecule type" value="Genomic_DNA"/>
</dbReference>
<dbReference type="Pfam" id="PF04357">
    <property type="entry name" value="TamB"/>
    <property type="match status" value="1"/>
</dbReference>
<keyword evidence="9" id="KW-1185">Reference proteome</keyword>
<dbReference type="RefSeq" id="WP_166188906.1">
    <property type="nucleotide sequence ID" value="NZ_CP049811.1"/>
</dbReference>
<dbReference type="PANTHER" id="PTHR36985:SF1">
    <property type="entry name" value="TRANSLOCATION AND ASSEMBLY MODULE SUBUNIT TAMB"/>
    <property type="match status" value="1"/>
</dbReference>
<feature type="region of interest" description="Disordered" evidence="5">
    <location>
        <begin position="109"/>
        <end position="131"/>
    </location>
</feature>
<organism evidence="8 9">
    <name type="scientific">Pontivivens nitratireducens</name>
    <dbReference type="NCBI Taxonomy" id="2758038"/>
    <lineage>
        <taxon>Bacteria</taxon>
        <taxon>Pseudomonadati</taxon>
        <taxon>Pseudomonadota</taxon>
        <taxon>Alphaproteobacteria</taxon>
        <taxon>Rhodobacterales</taxon>
        <taxon>Paracoccaceae</taxon>
        <taxon>Pontivivens</taxon>
    </lineage>
</organism>